<accession>A0A6I4HZT1</accession>
<feature type="compositionally biased region" description="Basic and acidic residues" evidence="1">
    <location>
        <begin position="519"/>
        <end position="535"/>
    </location>
</feature>
<gene>
    <name evidence="2" type="ORF">GO620_011360</name>
</gene>
<dbReference type="EMBL" id="CP066775">
    <property type="protein sequence ID" value="QQL48774.1"/>
    <property type="molecule type" value="Genomic_DNA"/>
</dbReference>
<feature type="region of interest" description="Disordered" evidence="1">
    <location>
        <begin position="519"/>
        <end position="538"/>
    </location>
</feature>
<evidence type="ECO:0000256" key="1">
    <source>
        <dbReference type="SAM" id="MobiDB-lite"/>
    </source>
</evidence>
<dbReference type="RefSeq" id="WP_157525479.1">
    <property type="nucleotide sequence ID" value="NZ_CP066775.1"/>
</dbReference>
<feature type="compositionally biased region" description="Basic and acidic residues" evidence="1">
    <location>
        <begin position="219"/>
        <end position="235"/>
    </location>
</feature>
<name>A0A6I4HZT1_9SPHI</name>
<keyword evidence="3" id="KW-1185">Reference proteome</keyword>
<dbReference type="Proteomes" id="UP000429232">
    <property type="component" value="Chromosome"/>
</dbReference>
<feature type="region of interest" description="Disordered" evidence="1">
    <location>
        <begin position="219"/>
        <end position="278"/>
    </location>
</feature>
<protein>
    <submittedName>
        <fullName evidence="2">Uncharacterized protein</fullName>
    </submittedName>
</protein>
<evidence type="ECO:0000313" key="2">
    <source>
        <dbReference type="EMBL" id="QQL48774.1"/>
    </source>
</evidence>
<proteinExistence type="predicted"/>
<sequence length="589" mass="65568">MFDNDAEVLWKILADPADANRKDDDVLIGLSKKYPQSNLLHLLCARNGDDELIKKAAIYAGSDILHKLVTSQPANNDIALSDIITINGEATMYTPKPAVYADKHVAAAASEANETTVAKEVLTDEPASVEVPKITHDHPIGQDFAAEEKTHEELPQQPETEALAEPDRPEYIPPANPVVNQVETGIEEWQADDDDTYQFVNNSNEIKPVAADDHAAFKRDASEQQPVGEEKREEPQPLTQQQPFKDQPAAITGSITLAEEPKPEPQIDAASPAEQQATVAETHVLVPTSPVITPVQAAAADDEVFDEIVGIEDIFIDRNKRSPVEEPVVSEEPAQWPVMQEFVQPEQFDEPIVENGPEAPQPEEPKYHPFTEEVTPHIEVKEEPKPEVISPKADKLLDEEIIGSIVATDYFGFTAANGADVIDEPAAPVSSSTAADVPKTDETVAKYYDENLPYSFLWWLDKTRREHASVYQPFAKKPVLPKMSTLAEAPARPPFAEHKKVDEEKIIERFIQEEPQMRPAVTDKADNENKARNSAEDADDMVTETLARIYTEQMLFHKAIATYKKLMLRYPEKSSYFAGQIHLLENRIN</sequence>
<feature type="region of interest" description="Disordered" evidence="1">
    <location>
        <begin position="148"/>
        <end position="175"/>
    </location>
</feature>
<reference evidence="2 3" key="1">
    <citation type="submission" date="2020-12" db="EMBL/GenBank/DDBJ databases">
        <title>HMF7856_wgs.fasta genome submission.</title>
        <authorList>
            <person name="Kang H."/>
            <person name="Kim H."/>
            <person name="Joh K."/>
        </authorList>
    </citation>
    <scope>NUCLEOTIDE SEQUENCE [LARGE SCALE GENOMIC DNA]</scope>
    <source>
        <strain evidence="2 3">HMF7856</strain>
    </source>
</reference>
<dbReference type="KEGG" id="mgik:GO620_011360"/>
<evidence type="ECO:0000313" key="3">
    <source>
        <dbReference type="Proteomes" id="UP000429232"/>
    </source>
</evidence>
<dbReference type="AlphaFoldDB" id="A0A6I4HZT1"/>
<organism evidence="2 3">
    <name type="scientific">Mucilaginibacter ginkgonis</name>
    <dbReference type="NCBI Taxonomy" id="2682091"/>
    <lineage>
        <taxon>Bacteria</taxon>
        <taxon>Pseudomonadati</taxon>
        <taxon>Bacteroidota</taxon>
        <taxon>Sphingobacteriia</taxon>
        <taxon>Sphingobacteriales</taxon>
        <taxon>Sphingobacteriaceae</taxon>
        <taxon>Mucilaginibacter</taxon>
    </lineage>
</organism>